<dbReference type="InterPro" id="IPR050630">
    <property type="entry name" value="WD_repeat_EMAP"/>
</dbReference>
<accession>A0A8J5MPD4</accession>
<dbReference type="SMART" id="SM00320">
    <property type="entry name" value="WD40"/>
    <property type="match status" value="19"/>
</dbReference>
<dbReference type="PANTHER" id="PTHR13720:SF33">
    <property type="entry name" value="HELP DOMAIN-CONTAINING PROTEIN"/>
    <property type="match status" value="1"/>
</dbReference>
<dbReference type="FunFam" id="2.130.10.10:FF:000044">
    <property type="entry name" value="echinoderm microtubule-associated protein-like 6 isoform X1"/>
    <property type="match status" value="1"/>
</dbReference>
<dbReference type="InterPro" id="IPR055439">
    <property type="entry name" value="Beta-prop_EML_1st"/>
</dbReference>
<dbReference type="PROSITE" id="PS50294">
    <property type="entry name" value="WD_REPEATS_REGION"/>
    <property type="match status" value="2"/>
</dbReference>
<evidence type="ECO:0000313" key="7">
    <source>
        <dbReference type="EMBL" id="KAG7158903.1"/>
    </source>
</evidence>
<evidence type="ECO:0000313" key="8">
    <source>
        <dbReference type="Proteomes" id="UP000747542"/>
    </source>
</evidence>
<dbReference type="InterPro" id="IPR005108">
    <property type="entry name" value="HELP"/>
</dbReference>
<feature type="domain" description="EML-like first beta-propeller" evidence="5">
    <location>
        <begin position="53"/>
        <end position="296"/>
    </location>
</feature>
<dbReference type="GO" id="GO:0005929">
    <property type="term" value="C:cilium"/>
    <property type="evidence" value="ECO:0007669"/>
    <property type="project" value="UniProtKB-ARBA"/>
</dbReference>
<keyword evidence="2" id="KW-0677">Repeat</keyword>
<gene>
    <name evidence="7" type="primary">EML6-L</name>
    <name evidence="7" type="ORF">Hamer_G006281</name>
</gene>
<dbReference type="Gene3D" id="2.130.10.10">
    <property type="entry name" value="YVTN repeat-like/Quinoprotein amine dehydrogenase"/>
    <property type="match status" value="5"/>
</dbReference>
<dbReference type="FunFam" id="2.130.10.10:FF:000320">
    <property type="entry name" value="echinoderm microtubule-associated protein-like 6"/>
    <property type="match status" value="1"/>
</dbReference>
<dbReference type="PANTHER" id="PTHR13720">
    <property type="entry name" value="WD-40 REPEAT PROTEIN"/>
    <property type="match status" value="1"/>
</dbReference>
<keyword evidence="1 3" id="KW-0853">WD repeat</keyword>
<feature type="domain" description="EML-like first beta-propeller" evidence="5">
    <location>
        <begin position="746"/>
        <end position="969"/>
    </location>
</feature>
<dbReference type="Pfam" id="PF23414">
    <property type="entry name" value="Beta-prop_EML_2"/>
    <property type="match status" value="2"/>
</dbReference>
<feature type="domain" description="EML-like second beta-propeller" evidence="6">
    <location>
        <begin position="324"/>
        <end position="587"/>
    </location>
</feature>
<evidence type="ECO:0000256" key="3">
    <source>
        <dbReference type="PROSITE-ProRule" id="PRU00221"/>
    </source>
</evidence>
<dbReference type="InterPro" id="IPR019775">
    <property type="entry name" value="WD40_repeat_CS"/>
</dbReference>
<evidence type="ECO:0000256" key="4">
    <source>
        <dbReference type="SAM" id="MobiDB-lite"/>
    </source>
</evidence>
<organism evidence="7 8">
    <name type="scientific">Homarus americanus</name>
    <name type="common">American lobster</name>
    <dbReference type="NCBI Taxonomy" id="6706"/>
    <lineage>
        <taxon>Eukaryota</taxon>
        <taxon>Metazoa</taxon>
        <taxon>Ecdysozoa</taxon>
        <taxon>Arthropoda</taxon>
        <taxon>Crustacea</taxon>
        <taxon>Multicrustacea</taxon>
        <taxon>Malacostraca</taxon>
        <taxon>Eumalacostraca</taxon>
        <taxon>Eucarida</taxon>
        <taxon>Decapoda</taxon>
        <taxon>Pleocyemata</taxon>
        <taxon>Astacidea</taxon>
        <taxon>Nephropoidea</taxon>
        <taxon>Nephropidae</taxon>
        <taxon>Homarus</taxon>
    </lineage>
</organism>
<dbReference type="PROSITE" id="PS50082">
    <property type="entry name" value="WD_REPEATS_2"/>
    <property type="match status" value="3"/>
</dbReference>
<reference evidence="7" key="1">
    <citation type="journal article" date="2021" name="Sci. Adv.">
        <title>The American lobster genome reveals insights on longevity, neural, and immune adaptations.</title>
        <authorList>
            <person name="Polinski J.M."/>
            <person name="Zimin A.V."/>
            <person name="Clark K.F."/>
            <person name="Kohn A.B."/>
            <person name="Sadowski N."/>
            <person name="Timp W."/>
            <person name="Ptitsyn A."/>
            <person name="Khanna P."/>
            <person name="Romanova D.Y."/>
            <person name="Williams P."/>
            <person name="Greenwood S.J."/>
            <person name="Moroz L.L."/>
            <person name="Walt D.R."/>
            <person name="Bodnar A.G."/>
        </authorList>
    </citation>
    <scope>NUCLEOTIDE SEQUENCE</scope>
    <source>
        <strain evidence="7">GMGI-L3</strain>
    </source>
</reference>
<sequence>MGSRQPPDGSLELVWVFGYNGHTARNNVKINKDGHLVYYVAGVGVVHDITLRKQTFYTGHNNDITSLAMTGDMHLAATGQVGKDAYITVWDTSTRDPISVIRDGHTHRVSTLSFSSDKKLLASVGGPDHKQELMVWEWHKGRRLAYNIAFSGRVEEVEWEPGSNSRLVTCGHNHVRFWKLSGNVIQGNSGVFGKETTCDQVSVSHMPDNRVVTGTSTGHLYIWSKSKLVSAIKDVHPGGVLVTEVYSGGLLSGGKDGTIGVFDKQLNRVSTVPGAPSLVYEVAGPIHSLAVHNEKKNEVWTVKVEHDGGLGAACVVQGHGLGEVWGLATHPTRSVAITASDDHTVRLWDLEERRPMTTIVVEKAARAAAFSPDGQDVAVGLSHGIFIILQAEHLEEKYRISDRKEVRHDLKYSPCGETLAVASNDNFVDIYKVDKEYERIYVLKGASSFITHLDWSSDCNYLQLNSGDGERLLYNVAKESLVDESDIPGVEWSSWTGVLGPQVKGIWHKYADLSDVNACDANFYFGVMVTGDDYGLVKLFRFPCPKKGSKGRSVVGHSAHVTNVRWTSDSEYVVSVGGADHAVFLWKFRSSRRISAPHQTDTEDELEGIPELTQDLEQELAVNRRKTGTRRQNKNGRGNRPVTGVEIAEESTFTRRRNAKSGKAGHDTPPPQCLRIKHVFGYHAHECRNNAHWLKDGQVVYHVAAIGVAIDPSTGVQKHYLHHTDDILCLAVHPQGQLVASDMRIMSLLQGGHMRGVSSVAFSGDGERVASLGLDDYHTVVIWNWLKGYKIASARGHSDKVFGMRFSPTNNNRLVTFGIKHIKFWSQAGGGLTYRQVVLGPKFKQNTVLCSSVGGGEGASEWWLLGLSSGYVFVVKDAKVERSVKAHKVPVYAILVTQESIWTAGQGGYVCKWDSEMKRSVKVFPVTDHFLENSAAFGLTSSQPGLRSLSAAPGTDFPLLVATQHAEILLMDADGMFTGHSKGEVWGLDTHPRLLEAVTVGGDNTLRRWSLEDYDALASANLRKTACCVHFHPSAVLLSLGYLDGSVALYLYPSLVKHGGVHHRSEGISDVKFSPDGRFLAVGSHERVVDIYVVDTDGDIVSQEGSGLRRVGICRGASSWVTHLTWHENSRLIQINTGAGEQLFYEAPHGTRQLIPDSTTAELAWTSPLTCPLDATVEGVWAPDMDLTDINAIATAHNLPVVATVSDEEGLVRLFRYPCMGGLKKHRQYRGHSAHVTNVKWVYDNSLIVTTGGGDTSVIVWKVRQGSLKQDKEDTLHSPQNGEHTLDDLPDEDLTIMDLEAAGLDDDDVPLIVHTTSTKDRKSTRTPGKTREPQSHRKRSAGQLRSIPTLTPDDKKAFYCSGSAVGQLNIAEGGEMEGQRLVYGEHTAAITFLALSVNDPKMIATAQLGMEGDVSEDNVENFALVHVWRPSDGTNVAVLRGGKETIITALSFSPSGRFLASLADASTVHVFNWIKGAHIAHSELKVGMVTAMAHTGETTLAVLTPRTVLFLDLVGNSLITTRGHASPDLLPDDAAFNGLGVSPNGRVYVGCSDGSVVEWKGRIATRRIMAPDEPPIISPVRMSIAVGQGAVFTACRLGSIIVVRCYTTDDDELHFFSDSKIATPEENWIPVSARLGGAMLILGARRNQPLIILDLKSGKFTLIDQG</sequence>
<feature type="domain" description="EML-like second beta-propeller" evidence="6">
    <location>
        <begin position="985"/>
        <end position="1263"/>
    </location>
</feature>
<dbReference type="PROSITE" id="PS00678">
    <property type="entry name" value="WD_REPEATS_1"/>
    <property type="match status" value="1"/>
</dbReference>
<dbReference type="InterPro" id="IPR036322">
    <property type="entry name" value="WD40_repeat_dom_sf"/>
</dbReference>
<feature type="compositionally biased region" description="Basic and acidic residues" evidence="4">
    <location>
        <begin position="1317"/>
        <end position="1335"/>
    </location>
</feature>
<dbReference type="Pfam" id="PF00400">
    <property type="entry name" value="WD40"/>
    <property type="match status" value="1"/>
</dbReference>
<evidence type="ECO:0000259" key="6">
    <source>
        <dbReference type="Pfam" id="PF23414"/>
    </source>
</evidence>
<feature type="region of interest" description="Disordered" evidence="4">
    <location>
        <begin position="1315"/>
        <end position="1347"/>
    </location>
</feature>
<comment type="caution">
    <text evidence="7">The sequence shown here is derived from an EMBL/GenBank/DDBJ whole genome shotgun (WGS) entry which is preliminary data.</text>
</comment>
<protein>
    <submittedName>
        <fullName evidence="7">Echinoderm microtubule-associated protein-like 6-like</fullName>
    </submittedName>
</protein>
<feature type="region of interest" description="Disordered" evidence="4">
    <location>
        <begin position="1269"/>
        <end position="1291"/>
    </location>
</feature>
<dbReference type="InterPro" id="IPR001680">
    <property type="entry name" value="WD40_rpt"/>
</dbReference>
<evidence type="ECO:0000256" key="2">
    <source>
        <dbReference type="ARBA" id="ARBA00022737"/>
    </source>
</evidence>
<name>A0A8J5MPD4_HOMAM</name>
<dbReference type="Pfam" id="PF23409">
    <property type="entry name" value="Beta-prop_EML"/>
    <property type="match status" value="2"/>
</dbReference>
<dbReference type="Pfam" id="PF03451">
    <property type="entry name" value="HELP"/>
    <property type="match status" value="2"/>
</dbReference>
<proteinExistence type="predicted"/>
<dbReference type="EMBL" id="JAHLQT010034244">
    <property type="protein sequence ID" value="KAG7158903.1"/>
    <property type="molecule type" value="Genomic_DNA"/>
</dbReference>
<keyword evidence="8" id="KW-1185">Reference proteome</keyword>
<feature type="repeat" description="WD" evidence="3">
    <location>
        <begin position="554"/>
        <end position="596"/>
    </location>
</feature>
<feature type="repeat" description="WD" evidence="3">
    <location>
        <begin position="1229"/>
        <end position="1271"/>
    </location>
</feature>
<feature type="repeat" description="WD" evidence="3">
    <location>
        <begin position="324"/>
        <end position="358"/>
    </location>
</feature>
<dbReference type="Proteomes" id="UP000747542">
    <property type="component" value="Unassembled WGS sequence"/>
</dbReference>
<dbReference type="InterPro" id="IPR055442">
    <property type="entry name" value="Beta-prop_EML-like_2nd"/>
</dbReference>
<dbReference type="SUPFAM" id="SSF50978">
    <property type="entry name" value="WD40 repeat-like"/>
    <property type="match status" value="4"/>
</dbReference>
<evidence type="ECO:0000256" key="1">
    <source>
        <dbReference type="ARBA" id="ARBA00022574"/>
    </source>
</evidence>
<dbReference type="InterPro" id="IPR015943">
    <property type="entry name" value="WD40/YVTN_repeat-like_dom_sf"/>
</dbReference>
<evidence type="ECO:0000259" key="5">
    <source>
        <dbReference type="Pfam" id="PF23409"/>
    </source>
</evidence>
<feature type="region of interest" description="Disordered" evidence="4">
    <location>
        <begin position="626"/>
        <end position="670"/>
    </location>
</feature>